<gene>
    <name evidence="3" type="ORF">ACFS27_25515</name>
</gene>
<dbReference type="PANTHER" id="PTHR43252">
    <property type="entry name" value="TRANSCRIPTIONAL REGULATOR YQJI"/>
    <property type="match status" value="1"/>
</dbReference>
<dbReference type="RefSeq" id="WP_377189395.1">
    <property type="nucleotide sequence ID" value="NZ_JBHUOG010000002.1"/>
</dbReference>
<feature type="compositionally biased region" description="Polar residues" evidence="1">
    <location>
        <begin position="216"/>
        <end position="237"/>
    </location>
</feature>
<dbReference type="Gene3D" id="1.10.10.10">
    <property type="entry name" value="Winged helix-like DNA-binding domain superfamily/Winged helix DNA-binding domain"/>
    <property type="match status" value="1"/>
</dbReference>
<sequence>MPPVFAHGELRLYLLVLLLDGPRHGYELITELTRRFGGTYRPSAGTIYPRLARLEEEGLVRRSVPGAQASPEHAGSSGAGRKATYELTPAGRAELDSRLDDVRRLERSVAETVRSLADEVRADVRDTMRGLRAELAAAAQEARSRPRPGPDTAPDPRRTQSNSLRHDAEAMLQRFRNDVLADLREADVAGTVSALTVETLRTVLDSARSAIRGTLPHSTSSPPSRAERTNPSGAHSP</sequence>
<feature type="compositionally biased region" description="Basic and acidic residues" evidence="1">
    <location>
        <begin position="154"/>
        <end position="164"/>
    </location>
</feature>
<evidence type="ECO:0000313" key="3">
    <source>
        <dbReference type="EMBL" id="MFD2796941.1"/>
    </source>
</evidence>
<evidence type="ECO:0000256" key="1">
    <source>
        <dbReference type="SAM" id="MobiDB-lite"/>
    </source>
</evidence>
<evidence type="ECO:0000259" key="2">
    <source>
        <dbReference type="Pfam" id="PF03551"/>
    </source>
</evidence>
<feature type="domain" description="Transcription regulator PadR N-terminal" evidence="2">
    <location>
        <begin position="14"/>
        <end position="96"/>
    </location>
</feature>
<name>A0ABW5W0X2_9MICO</name>
<evidence type="ECO:0000313" key="4">
    <source>
        <dbReference type="Proteomes" id="UP001597479"/>
    </source>
</evidence>
<dbReference type="SUPFAM" id="SSF46785">
    <property type="entry name" value="Winged helix' DNA-binding domain"/>
    <property type="match status" value="1"/>
</dbReference>
<reference evidence="4" key="1">
    <citation type="journal article" date="2019" name="Int. J. Syst. Evol. Microbiol.">
        <title>The Global Catalogue of Microorganisms (GCM) 10K type strain sequencing project: providing services to taxonomists for standard genome sequencing and annotation.</title>
        <authorList>
            <consortium name="The Broad Institute Genomics Platform"/>
            <consortium name="The Broad Institute Genome Sequencing Center for Infectious Disease"/>
            <person name="Wu L."/>
            <person name="Ma J."/>
        </authorList>
    </citation>
    <scope>NUCLEOTIDE SEQUENCE [LARGE SCALE GENOMIC DNA]</scope>
    <source>
        <strain evidence="4">CCM 7044</strain>
    </source>
</reference>
<accession>A0ABW5W0X2</accession>
<feature type="region of interest" description="Disordered" evidence="1">
    <location>
        <begin position="136"/>
        <end position="164"/>
    </location>
</feature>
<feature type="region of interest" description="Disordered" evidence="1">
    <location>
        <begin position="62"/>
        <end position="89"/>
    </location>
</feature>
<organism evidence="3 4">
    <name type="scientific">Promicromonospora vindobonensis</name>
    <dbReference type="NCBI Taxonomy" id="195748"/>
    <lineage>
        <taxon>Bacteria</taxon>
        <taxon>Bacillati</taxon>
        <taxon>Actinomycetota</taxon>
        <taxon>Actinomycetes</taxon>
        <taxon>Micrococcales</taxon>
        <taxon>Promicromonosporaceae</taxon>
        <taxon>Promicromonospora</taxon>
    </lineage>
</organism>
<feature type="region of interest" description="Disordered" evidence="1">
    <location>
        <begin position="206"/>
        <end position="237"/>
    </location>
</feature>
<keyword evidence="4" id="KW-1185">Reference proteome</keyword>
<protein>
    <submittedName>
        <fullName evidence="3">PadR family transcriptional regulator</fullName>
    </submittedName>
</protein>
<dbReference type="PANTHER" id="PTHR43252:SF7">
    <property type="entry name" value="TRANSCRIPTIONAL REGULATOR YQJI"/>
    <property type="match status" value="1"/>
</dbReference>
<dbReference type="InterPro" id="IPR036388">
    <property type="entry name" value="WH-like_DNA-bd_sf"/>
</dbReference>
<dbReference type="InterPro" id="IPR005149">
    <property type="entry name" value="Tscrpt_reg_PadR_N"/>
</dbReference>
<comment type="caution">
    <text evidence="3">The sequence shown here is derived from an EMBL/GenBank/DDBJ whole genome shotgun (WGS) entry which is preliminary data.</text>
</comment>
<proteinExistence type="predicted"/>
<dbReference type="Proteomes" id="UP001597479">
    <property type="component" value="Unassembled WGS sequence"/>
</dbReference>
<dbReference type="InterPro" id="IPR036390">
    <property type="entry name" value="WH_DNA-bd_sf"/>
</dbReference>
<dbReference type="Pfam" id="PF03551">
    <property type="entry name" value="PadR"/>
    <property type="match status" value="1"/>
</dbReference>
<dbReference type="EMBL" id="JBHUOG010000002">
    <property type="protein sequence ID" value="MFD2796941.1"/>
    <property type="molecule type" value="Genomic_DNA"/>
</dbReference>